<dbReference type="CDD" id="cd05233">
    <property type="entry name" value="SDR_c"/>
    <property type="match status" value="1"/>
</dbReference>
<organism evidence="2 3">
    <name type="scientific">Pseudoroseomonas cervicalis ATCC 49957</name>
    <dbReference type="NCBI Taxonomy" id="525371"/>
    <lineage>
        <taxon>Bacteria</taxon>
        <taxon>Pseudomonadati</taxon>
        <taxon>Pseudomonadota</taxon>
        <taxon>Alphaproteobacteria</taxon>
        <taxon>Acetobacterales</taxon>
        <taxon>Roseomonadaceae</taxon>
        <taxon>Roseomonas</taxon>
    </lineage>
</organism>
<dbReference type="RefSeq" id="WP_007005243.1">
    <property type="nucleotide sequence ID" value="NZ_GG770781.1"/>
</dbReference>
<dbReference type="OrthoDB" id="7375193at2"/>
<comment type="similarity">
    <text evidence="1">Belongs to the short-chain dehydrogenases/reductases (SDR) family.</text>
</comment>
<dbReference type="GO" id="GO:0030497">
    <property type="term" value="P:fatty acid elongation"/>
    <property type="evidence" value="ECO:0007669"/>
    <property type="project" value="TreeGrafter"/>
</dbReference>
<proteinExistence type="inferred from homology"/>
<keyword evidence="2" id="KW-0560">Oxidoreductase</keyword>
<comment type="caution">
    <text evidence="2">The sequence shown here is derived from an EMBL/GenBank/DDBJ whole genome shotgun (WGS) entry which is preliminary data.</text>
</comment>
<evidence type="ECO:0000313" key="3">
    <source>
        <dbReference type="Proteomes" id="UP000005324"/>
    </source>
</evidence>
<dbReference type="NCBIfam" id="NF005681">
    <property type="entry name" value="PRK07478.1"/>
    <property type="match status" value="1"/>
</dbReference>
<dbReference type="EMBL" id="ADVL01000232">
    <property type="protein sequence ID" value="EFH12388.1"/>
    <property type="molecule type" value="Genomic_DNA"/>
</dbReference>
<sequence>MQLHDKIALITGASSGIGAAAARLFAAEGARLVLAGRDRARLDAVLHAIEAQGGAAIGLTGDLRDPAMAEALVQAAERNFGGLDIAFNNAGDTGPALPLQDLAPAQWHSLLDANLTAAYLGARQQIPALLRRGGGSLIFTASFVGPCSGIAGMAAYGAAKAGLVGLARCLAVELGGQGIRVNALLPGGTDTPMFPANQPGAAPEIRPAVERLHALGRVAQPEEIARAALFLASDASSFVTGSALLADGGASIRRF</sequence>
<dbReference type="GO" id="GO:0047936">
    <property type="term" value="F:glucose 1-dehydrogenase [NAD(P)+] activity"/>
    <property type="evidence" value="ECO:0007669"/>
    <property type="project" value="UniProtKB-EC"/>
</dbReference>
<dbReference type="Proteomes" id="UP000005324">
    <property type="component" value="Unassembled WGS sequence"/>
</dbReference>
<evidence type="ECO:0000313" key="2">
    <source>
        <dbReference type="EMBL" id="EFH12388.1"/>
    </source>
</evidence>
<gene>
    <name evidence="2" type="primary">gdhI</name>
    <name evidence="2" type="ORF">HMPREF0731_1394</name>
</gene>
<dbReference type="Gene3D" id="3.40.50.720">
    <property type="entry name" value="NAD(P)-binding Rossmann-like Domain"/>
    <property type="match status" value="1"/>
</dbReference>
<dbReference type="Pfam" id="PF13561">
    <property type="entry name" value="adh_short_C2"/>
    <property type="match status" value="1"/>
</dbReference>
<reference evidence="2 3" key="1">
    <citation type="submission" date="2010-04" db="EMBL/GenBank/DDBJ databases">
        <authorList>
            <person name="Qin X."/>
            <person name="Bachman B."/>
            <person name="Battles P."/>
            <person name="Bell A."/>
            <person name="Bess C."/>
            <person name="Bickham C."/>
            <person name="Chaboub L."/>
            <person name="Chen D."/>
            <person name="Coyle M."/>
            <person name="Deiros D.R."/>
            <person name="Dinh H."/>
            <person name="Forbes L."/>
            <person name="Fowler G."/>
            <person name="Francisco L."/>
            <person name="Fu Q."/>
            <person name="Gubbala S."/>
            <person name="Hale W."/>
            <person name="Han Y."/>
            <person name="Hemphill L."/>
            <person name="Highlander S.K."/>
            <person name="Hirani K."/>
            <person name="Hogues M."/>
            <person name="Jackson L."/>
            <person name="Jakkamsetti A."/>
            <person name="Javaid M."/>
            <person name="Jiang H."/>
            <person name="Korchina V."/>
            <person name="Kovar C."/>
            <person name="Lara F."/>
            <person name="Lee S."/>
            <person name="Mata R."/>
            <person name="Mathew T."/>
            <person name="Moen C."/>
            <person name="Morales K."/>
            <person name="Munidasa M."/>
            <person name="Nazareth L."/>
            <person name="Ngo R."/>
            <person name="Nguyen L."/>
            <person name="Okwuonu G."/>
            <person name="Ongeri F."/>
            <person name="Patil S."/>
            <person name="Petrosino J."/>
            <person name="Pham C."/>
            <person name="Pham P."/>
            <person name="Pu L.-L."/>
            <person name="Puazo M."/>
            <person name="Raj R."/>
            <person name="Reid J."/>
            <person name="Rouhana J."/>
            <person name="Saada N."/>
            <person name="Shang Y."/>
            <person name="Simmons D."/>
            <person name="Thornton R."/>
            <person name="Warren J."/>
            <person name="Weissenberger G."/>
            <person name="Zhang J."/>
            <person name="Zhang L."/>
            <person name="Zhou C."/>
            <person name="Zhu D."/>
            <person name="Muzny D."/>
            <person name="Worley K."/>
            <person name="Gibbs R."/>
        </authorList>
    </citation>
    <scope>NUCLEOTIDE SEQUENCE [LARGE SCALE GENOMIC DNA]</scope>
    <source>
        <strain evidence="2 3">ATCC 49957</strain>
    </source>
</reference>
<dbReference type="AlphaFoldDB" id="D5RJY4"/>
<dbReference type="PANTHER" id="PTHR42760">
    <property type="entry name" value="SHORT-CHAIN DEHYDROGENASES/REDUCTASES FAMILY MEMBER"/>
    <property type="match status" value="1"/>
</dbReference>
<dbReference type="InterPro" id="IPR036291">
    <property type="entry name" value="NAD(P)-bd_dom_sf"/>
</dbReference>
<dbReference type="PANTHER" id="PTHR42760:SF40">
    <property type="entry name" value="3-OXOACYL-[ACYL-CARRIER-PROTEIN] REDUCTASE, CHLOROPLASTIC"/>
    <property type="match status" value="1"/>
</dbReference>
<keyword evidence="3" id="KW-1185">Reference proteome</keyword>
<dbReference type="PRINTS" id="PR00081">
    <property type="entry name" value="GDHRDH"/>
</dbReference>
<evidence type="ECO:0000256" key="1">
    <source>
        <dbReference type="ARBA" id="ARBA00006484"/>
    </source>
</evidence>
<dbReference type="InterPro" id="IPR002347">
    <property type="entry name" value="SDR_fam"/>
</dbReference>
<dbReference type="HOGENOM" id="CLU_010194_1_0_5"/>
<dbReference type="SUPFAM" id="SSF51735">
    <property type="entry name" value="NAD(P)-binding Rossmann-fold domains"/>
    <property type="match status" value="1"/>
</dbReference>
<dbReference type="PRINTS" id="PR00080">
    <property type="entry name" value="SDRFAMILY"/>
</dbReference>
<name>D5RJY4_9PROT</name>
<dbReference type="FunFam" id="3.40.50.720:FF:000084">
    <property type="entry name" value="Short-chain dehydrogenase reductase"/>
    <property type="match status" value="1"/>
</dbReference>
<dbReference type="EC" id="1.1.1.47" evidence="2"/>
<protein>
    <submittedName>
        <fullName evidence="2">Oxidoreductase, short chain dehydrogenase/reductase family protein</fullName>
        <ecNumber evidence="2">1.1.1.47</ecNumber>
    </submittedName>
</protein>
<accession>D5RJY4</accession>